<evidence type="ECO:0000313" key="3">
    <source>
        <dbReference type="Proteomes" id="UP001431209"/>
    </source>
</evidence>
<comment type="caution">
    <text evidence="2">The sequence shown here is derived from an EMBL/GenBank/DDBJ whole genome shotgun (WGS) entry which is preliminary data.</text>
</comment>
<evidence type="ECO:0000256" key="1">
    <source>
        <dbReference type="SAM" id="MobiDB-lite"/>
    </source>
</evidence>
<organism evidence="2 3">
    <name type="scientific">Acrasis kona</name>
    <dbReference type="NCBI Taxonomy" id="1008807"/>
    <lineage>
        <taxon>Eukaryota</taxon>
        <taxon>Discoba</taxon>
        <taxon>Heterolobosea</taxon>
        <taxon>Tetramitia</taxon>
        <taxon>Eutetramitia</taxon>
        <taxon>Acrasidae</taxon>
        <taxon>Acrasis</taxon>
    </lineage>
</organism>
<feature type="compositionally biased region" description="Polar residues" evidence="1">
    <location>
        <begin position="421"/>
        <end position="433"/>
    </location>
</feature>
<evidence type="ECO:0000313" key="2">
    <source>
        <dbReference type="EMBL" id="KAL0487289.1"/>
    </source>
</evidence>
<name>A0AAW2ZF62_9EUKA</name>
<protein>
    <submittedName>
        <fullName evidence="2">Uncharacterized protein</fullName>
    </submittedName>
</protein>
<proteinExistence type="predicted"/>
<dbReference type="EMBL" id="JAOPGA020001328">
    <property type="protein sequence ID" value="KAL0487289.1"/>
    <property type="molecule type" value="Genomic_DNA"/>
</dbReference>
<feature type="compositionally biased region" description="Basic and acidic residues" evidence="1">
    <location>
        <begin position="356"/>
        <end position="368"/>
    </location>
</feature>
<gene>
    <name evidence="2" type="ORF">AKO1_001085</name>
</gene>
<dbReference type="AlphaFoldDB" id="A0AAW2ZF62"/>
<keyword evidence="3" id="KW-1185">Reference proteome</keyword>
<reference evidence="2 3" key="1">
    <citation type="submission" date="2024-03" db="EMBL/GenBank/DDBJ databases">
        <title>The Acrasis kona genome and developmental transcriptomes reveal deep origins of eukaryotic multicellular pathways.</title>
        <authorList>
            <person name="Sheikh S."/>
            <person name="Fu C.-J."/>
            <person name="Brown M.W."/>
            <person name="Baldauf S.L."/>
        </authorList>
    </citation>
    <scope>NUCLEOTIDE SEQUENCE [LARGE SCALE GENOMIC DNA]</scope>
    <source>
        <strain evidence="2 3">ATCC MYA-3509</strain>
    </source>
</reference>
<feature type="compositionally biased region" description="Basic and acidic residues" evidence="1">
    <location>
        <begin position="434"/>
        <end position="446"/>
    </location>
</feature>
<dbReference type="Proteomes" id="UP001431209">
    <property type="component" value="Unassembled WGS sequence"/>
</dbReference>
<feature type="region of interest" description="Disordered" evidence="1">
    <location>
        <begin position="356"/>
        <end position="446"/>
    </location>
</feature>
<sequence length="446" mass="51714">MSSGAWKAVRKYIRPTAERSMKELFEDKDNAITSGTKAFNVLLKMRDIANIKIVGRSNVTRATTFSALSARAIRKAETPSARVIMNGIGTVDSIKLDLKNQKIDESFLKQVSEQVVRAHEDARYKAQEYKLREWNRTKDHGDRAADDSSNMALAEQFSEMIGIKNEIKAMEYSDYDPLDPDFSIDENVDITKVVVDARMDPEKHMLSPSVMDNETLEEFEEQIERYGGVAEVKKFVASEQYYKPLLEGVLEVSEGFDHQDTHFATYKDIDNFDDDFEQLKLDPNDLRKREMIRDELVRSLEERNARIRKYLRGDVVNTHKIPKGDVQFKKELLKSNIETEMGQKFTTIATEDEVKEMRERKVRGDSFRRGRKEKFNKRPGQKGFNNRSRQGSNEEHEQSQMGEESAFDKFKPGSPKKFVRNESNQNKQPWNRRSSQDKGSRNDENY</sequence>
<accession>A0AAW2ZF62</accession>
<feature type="compositionally biased region" description="Basic residues" evidence="1">
    <location>
        <begin position="369"/>
        <end position="380"/>
    </location>
</feature>